<evidence type="ECO:0000256" key="1">
    <source>
        <dbReference type="SAM" id="MobiDB-lite"/>
    </source>
</evidence>
<dbReference type="AlphaFoldDB" id="A0A345SYH7"/>
<sequence>MQDFSDSMEAAGPEGNGRSDTVDSAAADCPSPHSGSNSAAASTVLVEVRPGVAVAFGEVPAELIAELKLDPVDLGLVSVDDRVRISAALASIGNTATVGGNFANAFASVEGVYRVGDATRAFLSAGGTLAVKDGANLGAVFANGRIVHQARWIPVTAVSAAGVAAAIGPALAMVALQMMLSQVAGLVRTNIALTSEVLTTMRHGQWAELTALVDTVDRAVGRARELGSVTTTEWEKVAAKEDTLRKQRETYRLNVGEHVRQLGWLDTHGRRQYLDTNAKAIIFDAHALLSSLKAWTGYQTLHAARARAAGREEADEARLVEIIERETGEELSSALAETTSLVDSLARELRIIAELPGRVPLIGKRKDAKKARLTSAQLLEAIQPLADALHPPVPPLEAPDVVCAPKSLDLERYLRILRWFLKDGETLRVLGLDAPARIGAILDGAKEKVAPAVDKGAARNLVAVTDRRIITARTNAFLGQGEIGQEIPIDRVRYVRAPAARDGSGRSVIDLITSEDNIRWHFDSDTDNTHVAALAAVLAESMNIPDDEQAQLRRPRHASPEAGTKGESAGMRSVEPSGSEAPTGDAV</sequence>
<gene>
    <name evidence="2" type="ORF">C7M71_016505</name>
</gene>
<feature type="region of interest" description="Disordered" evidence="1">
    <location>
        <begin position="546"/>
        <end position="587"/>
    </location>
</feature>
<evidence type="ECO:0000313" key="3">
    <source>
        <dbReference type="Proteomes" id="UP000249340"/>
    </source>
</evidence>
<feature type="region of interest" description="Disordered" evidence="1">
    <location>
        <begin position="1"/>
        <end position="39"/>
    </location>
</feature>
<dbReference type="EMBL" id="CP031264">
    <property type="protein sequence ID" value="AXI78782.1"/>
    <property type="molecule type" value="Genomic_DNA"/>
</dbReference>
<accession>A0A345SYH7</accession>
<dbReference type="Proteomes" id="UP000249340">
    <property type="component" value="Chromosome"/>
</dbReference>
<keyword evidence="3" id="KW-1185">Reference proteome</keyword>
<dbReference type="OrthoDB" id="3257812at2"/>
<dbReference type="RefSeq" id="WP_111489640.1">
    <property type="nucleotide sequence ID" value="NZ_CP031264.1"/>
</dbReference>
<name>A0A345SYH7_9ACTN</name>
<protein>
    <submittedName>
        <fullName evidence="2">Uncharacterized protein</fullName>
    </submittedName>
</protein>
<proteinExistence type="predicted"/>
<evidence type="ECO:0000313" key="2">
    <source>
        <dbReference type="EMBL" id="AXI78782.1"/>
    </source>
</evidence>
<reference evidence="3" key="1">
    <citation type="submission" date="2018-07" db="EMBL/GenBank/DDBJ databases">
        <title>Streptacidiphilus bronchialis DSM 106435 chromosome.</title>
        <authorList>
            <person name="Batra D."/>
            <person name="Gulvik C.A."/>
        </authorList>
    </citation>
    <scope>NUCLEOTIDE SEQUENCE [LARGE SCALE GENOMIC DNA]</scope>
    <source>
        <strain evidence="3">DSM 106435</strain>
    </source>
</reference>
<dbReference type="KEGG" id="stri:C7M71_016505"/>
<organism evidence="2 3">
    <name type="scientific">Peterkaempfera bronchialis</name>
    <dbReference type="NCBI Taxonomy" id="2126346"/>
    <lineage>
        <taxon>Bacteria</taxon>
        <taxon>Bacillati</taxon>
        <taxon>Actinomycetota</taxon>
        <taxon>Actinomycetes</taxon>
        <taxon>Kitasatosporales</taxon>
        <taxon>Streptomycetaceae</taxon>
        <taxon>Peterkaempfera</taxon>
    </lineage>
</organism>